<evidence type="ECO:0000313" key="3">
    <source>
        <dbReference type="Proteomes" id="UP001152795"/>
    </source>
</evidence>
<evidence type="ECO:0000313" key="2">
    <source>
        <dbReference type="EMBL" id="CAB3994972.1"/>
    </source>
</evidence>
<dbReference type="PANTHER" id="PTHR33845:SF1">
    <property type="entry name" value="C2H2-TYPE DOMAIN-CONTAINING PROTEIN"/>
    <property type="match status" value="1"/>
</dbReference>
<protein>
    <submittedName>
        <fullName evidence="2">SURP and G-patch domain-containing 1</fullName>
    </submittedName>
</protein>
<dbReference type="AlphaFoldDB" id="A0A7D9I117"/>
<dbReference type="OrthoDB" id="5988129at2759"/>
<comment type="caution">
    <text evidence="2">The sequence shown here is derived from an EMBL/GenBank/DDBJ whole genome shotgun (WGS) entry which is preliminary data.</text>
</comment>
<dbReference type="PANTHER" id="PTHR33845">
    <property type="entry name" value="C2H2-TYPE DOMAIN-CONTAINING PROTEIN"/>
    <property type="match status" value="1"/>
</dbReference>
<accession>A0A7D9I117</accession>
<name>A0A7D9I117_PARCT</name>
<feature type="region of interest" description="Disordered" evidence="1">
    <location>
        <begin position="340"/>
        <end position="367"/>
    </location>
</feature>
<dbReference type="InterPro" id="IPR013087">
    <property type="entry name" value="Znf_C2H2_type"/>
</dbReference>
<dbReference type="Proteomes" id="UP001152795">
    <property type="component" value="Unassembled WGS sequence"/>
</dbReference>
<keyword evidence="3" id="KW-1185">Reference proteome</keyword>
<evidence type="ECO:0000256" key="1">
    <source>
        <dbReference type="SAM" id="MobiDB-lite"/>
    </source>
</evidence>
<proteinExistence type="predicted"/>
<sequence>MPQLKSVKFRQDNAGCYHSGITILGVRELAKKHNVDIRMDFSDPQGSKGPCDRKAATVKNHLRSYLNSGNDISNAAQMKTAIESVGGVRSVRAVLCGPLTIPDAGPFGRWEGVSFINDIEFKDEHMKVWRAYGVGVGKEITYSNFQSKTSPAAELMPSFSKLEDASDPNLTFCDVTPRHNVKKRTTEATAKSPDESSDTDDNLFTCSEVGCVKTFQRFSSLQSHLDIGKHKYALERETLLDKAMLRYAENLESGESAFDQIIESASGSSESLDVQPSPIGWALKSSASRCRLTKNQKKLARKQTLTISRDIDGSSLFKSDEYLTSKQIASFFSRLSSKKSAPEANSTSDNDDDDDEDDNDKDDDLSSVKEYHRIRDEILNEISLNHPIIYDSYNICGMAATSKLPKFSIAMLQVICRYFELDISSVKQKRKKPYVDMLVNLVQSCTCNSPI</sequence>
<reference evidence="2" key="1">
    <citation type="submission" date="2020-04" db="EMBL/GenBank/DDBJ databases">
        <authorList>
            <person name="Alioto T."/>
            <person name="Alioto T."/>
            <person name="Gomez Garrido J."/>
        </authorList>
    </citation>
    <scope>NUCLEOTIDE SEQUENCE</scope>
    <source>
        <strain evidence="2">A484AB</strain>
    </source>
</reference>
<organism evidence="2 3">
    <name type="scientific">Paramuricea clavata</name>
    <name type="common">Red gorgonian</name>
    <name type="synonym">Violescent sea-whip</name>
    <dbReference type="NCBI Taxonomy" id="317549"/>
    <lineage>
        <taxon>Eukaryota</taxon>
        <taxon>Metazoa</taxon>
        <taxon>Cnidaria</taxon>
        <taxon>Anthozoa</taxon>
        <taxon>Octocorallia</taxon>
        <taxon>Malacalcyonacea</taxon>
        <taxon>Plexauridae</taxon>
        <taxon>Paramuricea</taxon>
    </lineage>
</organism>
<dbReference type="PROSITE" id="PS50157">
    <property type="entry name" value="ZINC_FINGER_C2H2_2"/>
    <property type="match status" value="1"/>
</dbReference>
<dbReference type="EMBL" id="CACRXK020002573">
    <property type="protein sequence ID" value="CAB3994972.1"/>
    <property type="molecule type" value="Genomic_DNA"/>
</dbReference>
<feature type="compositionally biased region" description="Acidic residues" evidence="1">
    <location>
        <begin position="349"/>
        <end position="363"/>
    </location>
</feature>
<gene>
    <name evidence="2" type="ORF">PACLA_8A028805</name>
</gene>
<dbReference type="PROSITE" id="PS00028">
    <property type="entry name" value="ZINC_FINGER_C2H2_1"/>
    <property type="match status" value="1"/>
</dbReference>